<feature type="region of interest" description="Disordered" evidence="1">
    <location>
        <begin position="171"/>
        <end position="191"/>
    </location>
</feature>
<evidence type="ECO:0000256" key="1">
    <source>
        <dbReference type="SAM" id="MobiDB-lite"/>
    </source>
</evidence>
<reference evidence="2 3" key="1">
    <citation type="submission" date="2020-06" db="EMBL/GenBank/DDBJ databases">
        <authorList>
            <person name="Li R."/>
            <person name="Bekaert M."/>
        </authorList>
    </citation>
    <scope>NUCLEOTIDE SEQUENCE [LARGE SCALE GENOMIC DNA]</scope>
    <source>
        <strain evidence="3">wild</strain>
    </source>
</reference>
<evidence type="ECO:0000313" key="3">
    <source>
        <dbReference type="Proteomes" id="UP000507470"/>
    </source>
</evidence>
<sequence>MLCHSSIRHRCELEPNSPLSQLYLYKLHDCEEEANTNLDQNIKLRQEASRLKLKVPKNAKRLTLVRILKSAEDSTNSDNIAEPAGNISDIADENQATTIYDGARPNNATVSNEEEHVVSTPTSNEGRTLINLVLRLSSTVQSLQHNVSSLNGKVKSLLVEQQTTRQEEVAVSSTFTSTGSRRGEDVNNSGNPYNLESAYASFNRNTIPAAAAGSENQEARSVRTARGYAAESLPFVETISPQLKKEHHFTFGH</sequence>
<dbReference type="Proteomes" id="UP000507470">
    <property type="component" value="Unassembled WGS sequence"/>
</dbReference>
<keyword evidence="3" id="KW-1185">Reference proteome</keyword>
<name>A0A6J8ECG8_MYTCO</name>
<dbReference type="EMBL" id="CACVKT020008686">
    <property type="protein sequence ID" value="CAC5416791.1"/>
    <property type="molecule type" value="Genomic_DNA"/>
</dbReference>
<protein>
    <submittedName>
        <fullName evidence="2">Uncharacterized protein</fullName>
    </submittedName>
</protein>
<gene>
    <name evidence="2" type="ORF">MCOR_49372</name>
</gene>
<proteinExistence type="predicted"/>
<dbReference type="OrthoDB" id="6195577at2759"/>
<accession>A0A6J8ECG8</accession>
<evidence type="ECO:0000313" key="2">
    <source>
        <dbReference type="EMBL" id="CAC5416791.1"/>
    </source>
</evidence>
<dbReference type="AlphaFoldDB" id="A0A6J8ECG8"/>
<organism evidence="2 3">
    <name type="scientific">Mytilus coruscus</name>
    <name type="common">Sea mussel</name>
    <dbReference type="NCBI Taxonomy" id="42192"/>
    <lineage>
        <taxon>Eukaryota</taxon>
        <taxon>Metazoa</taxon>
        <taxon>Spiralia</taxon>
        <taxon>Lophotrochozoa</taxon>
        <taxon>Mollusca</taxon>
        <taxon>Bivalvia</taxon>
        <taxon>Autobranchia</taxon>
        <taxon>Pteriomorphia</taxon>
        <taxon>Mytilida</taxon>
        <taxon>Mytiloidea</taxon>
        <taxon>Mytilidae</taxon>
        <taxon>Mytilinae</taxon>
        <taxon>Mytilus</taxon>
    </lineage>
</organism>